<reference evidence="2" key="2">
    <citation type="submission" date="2025-09" db="UniProtKB">
        <authorList>
            <consortium name="Ensembl"/>
        </authorList>
    </citation>
    <scope>IDENTIFICATION</scope>
</reference>
<evidence type="ECO:0000313" key="2">
    <source>
        <dbReference type="Ensembl" id="ENSCWAP00000002173.1"/>
    </source>
</evidence>
<dbReference type="GO" id="GO:0030414">
    <property type="term" value="F:peptidase inhibitor activity"/>
    <property type="evidence" value="ECO:0007669"/>
    <property type="project" value="InterPro"/>
</dbReference>
<dbReference type="SMART" id="SM00217">
    <property type="entry name" value="WAP"/>
    <property type="match status" value="1"/>
</dbReference>
<dbReference type="AlphaFoldDB" id="A0A8C3YBD1"/>
<dbReference type="PRINTS" id="PR00003">
    <property type="entry name" value="4DISULPHCORE"/>
</dbReference>
<organism evidence="2 3">
    <name type="scientific">Catagonus wagneri</name>
    <name type="common">Chacoan peccary</name>
    <dbReference type="NCBI Taxonomy" id="51154"/>
    <lineage>
        <taxon>Eukaryota</taxon>
        <taxon>Metazoa</taxon>
        <taxon>Chordata</taxon>
        <taxon>Craniata</taxon>
        <taxon>Vertebrata</taxon>
        <taxon>Euteleostomi</taxon>
        <taxon>Mammalia</taxon>
        <taxon>Eutheria</taxon>
        <taxon>Laurasiatheria</taxon>
        <taxon>Artiodactyla</taxon>
        <taxon>Suina</taxon>
        <taxon>Tayassuidae</taxon>
        <taxon>Catagonus</taxon>
    </lineage>
</organism>
<name>A0A8C3YBD1_9CETA</name>
<proteinExistence type="predicted"/>
<dbReference type="Proteomes" id="UP000694540">
    <property type="component" value="Unplaced"/>
</dbReference>
<dbReference type="GeneTree" id="ENSGT00730000111762"/>
<dbReference type="SUPFAM" id="SSF57256">
    <property type="entry name" value="Elafin-like"/>
    <property type="match status" value="1"/>
</dbReference>
<sequence>MLLVLAPPYSSLRSPILPPPTTHLPALCAGLATCPELMPVSKAGRCPWVPAPLAPELCLEQSECSRDDQCRGNKKCCFSSCAMRCLDPDTGEPTLPWLQCPRGLPPIMLSH</sequence>
<dbReference type="GO" id="GO:0005576">
    <property type="term" value="C:extracellular region"/>
    <property type="evidence" value="ECO:0007669"/>
    <property type="project" value="InterPro"/>
</dbReference>
<protein>
    <recommendedName>
        <fullName evidence="1">WAP domain-containing protein</fullName>
    </recommendedName>
</protein>
<reference evidence="2" key="1">
    <citation type="submission" date="2025-08" db="UniProtKB">
        <authorList>
            <consortium name="Ensembl"/>
        </authorList>
    </citation>
    <scope>IDENTIFICATION</scope>
</reference>
<evidence type="ECO:0000313" key="3">
    <source>
        <dbReference type="Proteomes" id="UP000694540"/>
    </source>
</evidence>
<dbReference type="CDD" id="cd00199">
    <property type="entry name" value="WAP"/>
    <property type="match status" value="1"/>
</dbReference>
<dbReference type="Pfam" id="PF00095">
    <property type="entry name" value="WAP"/>
    <property type="match status" value="1"/>
</dbReference>
<keyword evidence="3" id="KW-1185">Reference proteome</keyword>
<dbReference type="PROSITE" id="PS51390">
    <property type="entry name" value="WAP"/>
    <property type="match status" value="1"/>
</dbReference>
<accession>A0A8C3YBD1</accession>
<dbReference type="Ensembl" id="ENSCWAT00000002369.1">
    <property type="protein sequence ID" value="ENSCWAP00000002173.1"/>
    <property type="gene ID" value="ENSCWAG00000001760.1"/>
</dbReference>
<dbReference type="Gene3D" id="4.10.75.10">
    <property type="entry name" value="Elafin-like"/>
    <property type="match status" value="1"/>
</dbReference>
<dbReference type="InterPro" id="IPR036645">
    <property type="entry name" value="Elafin-like_sf"/>
</dbReference>
<feature type="domain" description="WAP" evidence="1">
    <location>
        <begin position="39"/>
        <end position="89"/>
    </location>
</feature>
<dbReference type="InterPro" id="IPR008197">
    <property type="entry name" value="WAP_dom"/>
</dbReference>
<evidence type="ECO:0000259" key="1">
    <source>
        <dbReference type="PROSITE" id="PS51390"/>
    </source>
</evidence>